<evidence type="ECO:0000313" key="4">
    <source>
        <dbReference type="EMBL" id="ABL05895.1"/>
    </source>
</evidence>
<proteinExistence type="predicted"/>
<evidence type="ECO:0000313" key="5">
    <source>
        <dbReference type="Proteomes" id="UP000000765"/>
    </source>
</evidence>
<evidence type="ECO:0000259" key="3">
    <source>
        <dbReference type="PROSITE" id="PS50977"/>
    </source>
</evidence>
<dbReference type="KEGG" id="mul:MUL_3793"/>
<dbReference type="HOGENOM" id="CLU_069356_2_1_11"/>
<dbReference type="PROSITE" id="PS50977">
    <property type="entry name" value="HTH_TETR_2"/>
    <property type="match status" value="1"/>
</dbReference>
<dbReference type="Pfam" id="PF00440">
    <property type="entry name" value="TetR_N"/>
    <property type="match status" value="1"/>
</dbReference>
<name>A0PU76_MYCUA</name>
<dbReference type="PANTHER" id="PTHR30055:SF146">
    <property type="entry name" value="HTH-TYPE TRANSCRIPTIONAL DUAL REGULATOR CECR"/>
    <property type="match status" value="1"/>
</dbReference>
<dbReference type="GO" id="GO:0000976">
    <property type="term" value="F:transcription cis-regulatory region binding"/>
    <property type="evidence" value="ECO:0007669"/>
    <property type="project" value="TreeGrafter"/>
</dbReference>
<gene>
    <name evidence="4" type="ordered locus">MUL_3793</name>
</gene>
<keyword evidence="1 2" id="KW-0238">DNA-binding</keyword>
<dbReference type="InterPro" id="IPR050109">
    <property type="entry name" value="HTH-type_TetR-like_transc_reg"/>
</dbReference>
<dbReference type="SUPFAM" id="SSF46689">
    <property type="entry name" value="Homeodomain-like"/>
    <property type="match status" value="1"/>
</dbReference>
<dbReference type="InterPro" id="IPR041347">
    <property type="entry name" value="MftR_C"/>
</dbReference>
<feature type="DNA-binding region" description="H-T-H motif" evidence="2">
    <location>
        <begin position="45"/>
        <end position="64"/>
    </location>
</feature>
<dbReference type="PANTHER" id="PTHR30055">
    <property type="entry name" value="HTH-TYPE TRANSCRIPTIONAL REGULATOR RUTR"/>
    <property type="match status" value="1"/>
</dbReference>
<protein>
    <submittedName>
        <fullName evidence="4">Conserved hypothetical regulatory protein</fullName>
    </submittedName>
</protein>
<sequence>MASEGDGMSPANIGSLRDRRRAELFSLIQQTAHRLFAERGFDAVTTEDIAAAAGVSISTYFRHAPTKEGLLVDPVRQAITEIVSSYRSWPADESAVEASIALFVSYARDAGDLKLDTLRRAIATAPYLLSKSALVSEDDQHRFIEHVASRMGVDARTDIRPALLVHTSLATVKFVFDRWLSTDPPSSPIFHVQWTRRCGSRSPDSGNAIRHLPSSRETEPNFVVRHDIWVRPSGSGSNPRASACSFERMRPCIHHRRHHCTR</sequence>
<dbReference type="Pfam" id="PF17754">
    <property type="entry name" value="TetR_C_14"/>
    <property type="match status" value="1"/>
</dbReference>
<organism evidence="4 5">
    <name type="scientific">Mycobacterium ulcerans (strain Agy99)</name>
    <dbReference type="NCBI Taxonomy" id="362242"/>
    <lineage>
        <taxon>Bacteria</taxon>
        <taxon>Bacillati</taxon>
        <taxon>Actinomycetota</taxon>
        <taxon>Actinomycetes</taxon>
        <taxon>Mycobacteriales</taxon>
        <taxon>Mycobacteriaceae</taxon>
        <taxon>Mycobacterium</taxon>
        <taxon>Mycobacterium ulcerans group</taxon>
    </lineage>
</organism>
<dbReference type="InterPro" id="IPR009057">
    <property type="entry name" value="Homeodomain-like_sf"/>
</dbReference>
<dbReference type="InterPro" id="IPR001647">
    <property type="entry name" value="HTH_TetR"/>
</dbReference>
<dbReference type="GO" id="GO:0003700">
    <property type="term" value="F:DNA-binding transcription factor activity"/>
    <property type="evidence" value="ECO:0007669"/>
    <property type="project" value="TreeGrafter"/>
</dbReference>
<feature type="domain" description="HTH tetR-type" evidence="3">
    <location>
        <begin position="22"/>
        <end position="82"/>
    </location>
</feature>
<dbReference type="EMBL" id="CP000325">
    <property type="protein sequence ID" value="ABL05895.1"/>
    <property type="molecule type" value="Genomic_DNA"/>
</dbReference>
<accession>A0PU76</accession>
<dbReference type="Gene3D" id="1.10.357.10">
    <property type="entry name" value="Tetracycline Repressor, domain 2"/>
    <property type="match status" value="1"/>
</dbReference>
<dbReference type="Proteomes" id="UP000000765">
    <property type="component" value="Chromosome"/>
</dbReference>
<evidence type="ECO:0000256" key="1">
    <source>
        <dbReference type="ARBA" id="ARBA00023125"/>
    </source>
</evidence>
<dbReference type="eggNOG" id="COG1309">
    <property type="taxonomic scope" value="Bacteria"/>
</dbReference>
<dbReference type="PRINTS" id="PR00455">
    <property type="entry name" value="HTHTETR"/>
</dbReference>
<evidence type="ECO:0000256" key="2">
    <source>
        <dbReference type="PROSITE-ProRule" id="PRU00335"/>
    </source>
</evidence>
<dbReference type="AlphaFoldDB" id="A0PU76"/>
<reference evidence="4 5" key="1">
    <citation type="journal article" date="2007" name="Genome Res.">
        <title>Reductive evolution and niche adaptation inferred from the genome of Mycobacterium ulcerans, the causative agent of Buruli ulcer.</title>
        <authorList>
            <person name="Stinear T.P."/>
            <person name="Seemann T."/>
            <person name="Pidot S."/>
            <person name="Frigui W."/>
            <person name="Reysset G."/>
            <person name="Garnier T."/>
            <person name="Meurice G."/>
            <person name="Simon D."/>
            <person name="Bouchier C."/>
            <person name="Ma L."/>
            <person name="Tichit M."/>
            <person name="Porter J.L."/>
            <person name="Ryan J."/>
            <person name="Johnson P.D."/>
            <person name="Davies J.K."/>
            <person name="Jenkin G.A."/>
            <person name="Small P.L."/>
            <person name="Jones L.M."/>
            <person name="Tekaia F."/>
            <person name="Laval F."/>
            <person name="Daffe M."/>
            <person name="Parkhill J."/>
            <person name="Cole S.T."/>
        </authorList>
    </citation>
    <scope>NUCLEOTIDE SEQUENCE [LARGE SCALE GENOMIC DNA]</scope>
    <source>
        <strain evidence="4 5">Agy99</strain>
    </source>
</reference>